<organism evidence="1 2">
    <name type="scientific">Holothuria leucospilota</name>
    <name type="common">Black long sea cucumber</name>
    <name type="synonym">Mertensiothuria leucospilota</name>
    <dbReference type="NCBI Taxonomy" id="206669"/>
    <lineage>
        <taxon>Eukaryota</taxon>
        <taxon>Metazoa</taxon>
        <taxon>Echinodermata</taxon>
        <taxon>Eleutherozoa</taxon>
        <taxon>Echinozoa</taxon>
        <taxon>Holothuroidea</taxon>
        <taxon>Aspidochirotacea</taxon>
        <taxon>Aspidochirotida</taxon>
        <taxon>Holothuriidae</taxon>
        <taxon>Holothuria</taxon>
    </lineage>
</organism>
<evidence type="ECO:0000313" key="2">
    <source>
        <dbReference type="Proteomes" id="UP001152320"/>
    </source>
</evidence>
<sequence length="166" mass="19748">MHRFVEERFDGDRPSHHRLEFTGIQQIEENMRRLDESSNGSFPHSNMSSQEAGTIYLLHYDTLRMFRTALITMWELEFSTDGDFMSNLTDMMRCIHIPVKRLEILVERHPCNTESSFNNFRVQFETTSSGQECSETCLHRQSYHILEKFDYFLRRAENTFSSIIFT</sequence>
<comment type="caution">
    <text evidence="1">The sequence shown here is derived from an EMBL/GenBank/DDBJ whole genome shotgun (WGS) entry which is preliminary data.</text>
</comment>
<gene>
    <name evidence="1" type="ORF">HOLleu_15936</name>
</gene>
<keyword evidence="2" id="KW-1185">Reference proteome</keyword>
<accession>A0A9Q1C5E1</accession>
<evidence type="ECO:0000313" key="1">
    <source>
        <dbReference type="EMBL" id="KAJ8038495.1"/>
    </source>
</evidence>
<dbReference type="EMBL" id="JAIZAY010000007">
    <property type="protein sequence ID" value="KAJ8038495.1"/>
    <property type="molecule type" value="Genomic_DNA"/>
</dbReference>
<reference evidence="1" key="1">
    <citation type="submission" date="2021-10" db="EMBL/GenBank/DDBJ databases">
        <title>Tropical sea cucumber genome reveals ecological adaptation and Cuvierian tubules defense mechanism.</title>
        <authorList>
            <person name="Chen T."/>
        </authorList>
    </citation>
    <scope>NUCLEOTIDE SEQUENCE</scope>
    <source>
        <strain evidence="1">Nanhai2018</strain>
        <tissue evidence="1">Muscle</tissue>
    </source>
</reference>
<name>A0A9Q1C5E1_HOLLE</name>
<dbReference type="Proteomes" id="UP001152320">
    <property type="component" value="Chromosome 7"/>
</dbReference>
<dbReference type="AlphaFoldDB" id="A0A9Q1C5E1"/>
<protein>
    <submittedName>
        <fullName evidence="1">Uncharacterized protein</fullName>
    </submittedName>
</protein>
<proteinExistence type="predicted"/>